<dbReference type="Gene3D" id="3.80.10.10">
    <property type="entry name" value="Ribonuclease Inhibitor"/>
    <property type="match status" value="1"/>
</dbReference>
<evidence type="ECO:0000313" key="1">
    <source>
        <dbReference type="EMBL" id="KAF5329608.1"/>
    </source>
</evidence>
<sequence>MDRALRTDDLIREIFSHLRMCGRGAGPYVDSRTLYYSALSCKRFSSHALDALWFSLHDLEPLMSLIPNTKPASDGGFYLTRPLKKEDVSTFDRYAGRIKEYYEYEGTVSTRYRVPVMLDLLQCLDRHHLLPNLRHIYVDSVEMPSDSPDFNTFLLCPNLRYLSTTFHDNDHAASGFPRIVRLAPHLRRLEVMNVSIPEDLLPLLSSFHSLQEMSALNDFVVTSKTFSSTFFPFSSQLKIWRLASISINPADLSRTRAFGCPTPQFPALTELEFLAPKSFVGISEAFAHNLFPQLVTLTIRVVVSTDGRNGGWAKLFSALFSKKSCIQFIQIRHCGGPSRRQLNVDDNDTFAPLENGEPQDLMELDVQVPLQKSLPASSIRVLVSVFPHLCILHIAAVQISFADLALLAQGLPHLRLLRIGIDGNTLSPNQIYTLPLLSHGLRTLQLDRSNVGDAALFARCLDRLFPFVQILQVLSTPRKTIEMAGLLALMRSRRKDQEARIDQEEEKQEKD</sequence>
<evidence type="ECO:0000313" key="2">
    <source>
        <dbReference type="Proteomes" id="UP000567179"/>
    </source>
</evidence>
<dbReference type="AlphaFoldDB" id="A0A8H5FAU9"/>
<dbReference type="InterPro" id="IPR032675">
    <property type="entry name" value="LRR_dom_sf"/>
</dbReference>
<keyword evidence="2" id="KW-1185">Reference proteome</keyword>
<dbReference type="SUPFAM" id="SSF52047">
    <property type="entry name" value="RNI-like"/>
    <property type="match status" value="1"/>
</dbReference>
<dbReference type="EMBL" id="JAACJJ010000002">
    <property type="protein sequence ID" value="KAF5329608.1"/>
    <property type="molecule type" value="Genomic_DNA"/>
</dbReference>
<reference evidence="1 2" key="1">
    <citation type="journal article" date="2020" name="ISME J.">
        <title>Uncovering the hidden diversity of litter-decomposition mechanisms in mushroom-forming fungi.</title>
        <authorList>
            <person name="Floudas D."/>
            <person name="Bentzer J."/>
            <person name="Ahren D."/>
            <person name="Johansson T."/>
            <person name="Persson P."/>
            <person name="Tunlid A."/>
        </authorList>
    </citation>
    <scope>NUCLEOTIDE SEQUENCE [LARGE SCALE GENOMIC DNA]</scope>
    <source>
        <strain evidence="1 2">CBS 101986</strain>
    </source>
</reference>
<organism evidence="1 2">
    <name type="scientific">Psilocybe cf. subviscida</name>
    <dbReference type="NCBI Taxonomy" id="2480587"/>
    <lineage>
        <taxon>Eukaryota</taxon>
        <taxon>Fungi</taxon>
        <taxon>Dikarya</taxon>
        <taxon>Basidiomycota</taxon>
        <taxon>Agaricomycotina</taxon>
        <taxon>Agaricomycetes</taxon>
        <taxon>Agaricomycetidae</taxon>
        <taxon>Agaricales</taxon>
        <taxon>Agaricineae</taxon>
        <taxon>Strophariaceae</taxon>
        <taxon>Psilocybe</taxon>
    </lineage>
</organism>
<evidence type="ECO:0008006" key="3">
    <source>
        <dbReference type="Google" id="ProtNLM"/>
    </source>
</evidence>
<proteinExistence type="predicted"/>
<dbReference type="Proteomes" id="UP000567179">
    <property type="component" value="Unassembled WGS sequence"/>
</dbReference>
<dbReference type="OrthoDB" id="2631350at2759"/>
<protein>
    <recommendedName>
        <fullName evidence="3">F-box domain-containing protein</fullName>
    </recommendedName>
</protein>
<name>A0A8H5FAU9_9AGAR</name>
<accession>A0A8H5FAU9</accession>
<comment type="caution">
    <text evidence="1">The sequence shown here is derived from an EMBL/GenBank/DDBJ whole genome shotgun (WGS) entry which is preliminary data.</text>
</comment>
<gene>
    <name evidence="1" type="ORF">D9619_009401</name>
</gene>